<evidence type="ECO:0000313" key="10">
    <source>
        <dbReference type="Ensembl" id="ENSSSCP00000076927.1"/>
    </source>
</evidence>
<evidence type="ECO:0000256" key="5">
    <source>
        <dbReference type="PROSITE-ProRule" id="PRU00042"/>
    </source>
</evidence>
<evidence type="ECO:0000256" key="6">
    <source>
        <dbReference type="PROSITE-ProRule" id="PRU01263"/>
    </source>
</evidence>
<dbReference type="SUPFAM" id="SSF57667">
    <property type="entry name" value="beta-beta-alpha zinc fingers"/>
    <property type="match status" value="1"/>
</dbReference>
<accession>A0A8W4FBZ5</accession>
<feature type="binding site" evidence="6">
    <location>
        <position position="83"/>
    </location>
    <ligand>
        <name>Zn(2+)</name>
        <dbReference type="ChEBI" id="CHEBI:29105"/>
    </ligand>
</feature>
<dbReference type="AlphaFoldDB" id="A0A8W4FBZ5"/>
<dbReference type="Proteomes" id="UP000008227">
    <property type="component" value="Chromosome 6"/>
</dbReference>
<feature type="compositionally biased region" description="Basic and acidic residues" evidence="7">
    <location>
        <begin position="350"/>
        <end position="387"/>
    </location>
</feature>
<feature type="region of interest" description="Disordered" evidence="7">
    <location>
        <begin position="1"/>
        <end position="37"/>
    </location>
</feature>
<evidence type="ECO:0000313" key="11">
    <source>
        <dbReference type="Proteomes" id="UP000008227"/>
    </source>
</evidence>
<dbReference type="GO" id="GO:0005634">
    <property type="term" value="C:nucleus"/>
    <property type="evidence" value="ECO:0007669"/>
    <property type="project" value="InterPro"/>
</dbReference>
<feature type="region of interest" description="Disordered" evidence="7">
    <location>
        <begin position="253"/>
        <end position="304"/>
    </location>
</feature>
<dbReference type="InterPro" id="IPR036236">
    <property type="entry name" value="Znf_C2H2_sf"/>
</dbReference>
<feature type="domain" description="C2H2-type" evidence="8">
    <location>
        <begin position="475"/>
        <end position="502"/>
    </location>
</feature>
<reference evidence="10" key="3">
    <citation type="submission" date="2025-09" db="UniProtKB">
        <authorList>
            <consortium name="Ensembl"/>
        </authorList>
    </citation>
    <scope>IDENTIFICATION</scope>
</reference>
<gene>
    <name evidence="10" type="primary">ZNF276</name>
</gene>
<evidence type="ECO:0000256" key="3">
    <source>
        <dbReference type="ARBA" id="ARBA00022771"/>
    </source>
</evidence>
<feature type="domain" description="C2H2-type" evidence="8">
    <location>
        <begin position="444"/>
        <end position="474"/>
    </location>
</feature>
<feature type="domain" description="ZAD" evidence="9">
    <location>
        <begin position="78"/>
        <end position="164"/>
    </location>
</feature>
<keyword evidence="1 6" id="KW-0479">Metal-binding</keyword>
<evidence type="ECO:0000259" key="8">
    <source>
        <dbReference type="PROSITE" id="PS50157"/>
    </source>
</evidence>
<dbReference type="PROSITE" id="PS00028">
    <property type="entry name" value="ZINC_FINGER_C2H2_1"/>
    <property type="match status" value="2"/>
</dbReference>
<evidence type="ECO:0000256" key="1">
    <source>
        <dbReference type="ARBA" id="ARBA00022723"/>
    </source>
</evidence>
<feature type="compositionally biased region" description="Gly residues" evidence="7">
    <location>
        <begin position="16"/>
        <end position="27"/>
    </location>
</feature>
<dbReference type="Pfam" id="PF07776">
    <property type="entry name" value="zf-AD"/>
    <property type="match status" value="1"/>
</dbReference>
<dbReference type="FunFam" id="3.30.160.60:FF:000503">
    <property type="entry name" value="Zinc finger protein 276"/>
    <property type="match status" value="1"/>
</dbReference>
<protein>
    <submittedName>
        <fullName evidence="10">Zinc finger protein 276</fullName>
    </submittedName>
</protein>
<proteinExistence type="predicted"/>
<dbReference type="InterPro" id="IPR013087">
    <property type="entry name" value="Znf_C2H2_type"/>
</dbReference>
<dbReference type="GeneTree" id="ENSGT00940000158841"/>
<dbReference type="PROSITE" id="PS51915">
    <property type="entry name" value="ZAD"/>
    <property type="match status" value="1"/>
</dbReference>
<keyword evidence="11" id="KW-1185">Reference proteome</keyword>
<feature type="binding site" evidence="6">
    <location>
        <position position="137"/>
    </location>
    <ligand>
        <name>Zn(2+)</name>
        <dbReference type="ChEBI" id="CHEBI:29105"/>
    </ligand>
</feature>
<organism evidence="10 11">
    <name type="scientific">Sus scrofa</name>
    <name type="common">Pig</name>
    <dbReference type="NCBI Taxonomy" id="9823"/>
    <lineage>
        <taxon>Eukaryota</taxon>
        <taxon>Metazoa</taxon>
        <taxon>Chordata</taxon>
        <taxon>Craniata</taxon>
        <taxon>Vertebrata</taxon>
        <taxon>Euteleostomi</taxon>
        <taxon>Mammalia</taxon>
        <taxon>Eutheria</taxon>
        <taxon>Laurasiatheria</taxon>
        <taxon>Artiodactyla</taxon>
        <taxon>Suina</taxon>
        <taxon>Suidae</taxon>
        <taxon>Sus</taxon>
    </lineage>
</organism>
<keyword evidence="3 5" id="KW-0863">Zinc-finger</keyword>
<evidence type="ECO:0000259" key="9">
    <source>
        <dbReference type="PROSITE" id="PS51915"/>
    </source>
</evidence>
<dbReference type="InterPro" id="IPR012934">
    <property type="entry name" value="Znf_AD"/>
</dbReference>
<dbReference type="Gene3D" id="3.30.160.60">
    <property type="entry name" value="Classic Zinc Finger"/>
    <property type="match status" value="2"/>
</dbReference>
<name>A0A8W4FBZ5_PIG</name>
<dbReference type="PANTHER" id="PTHR14003">
    <property type="entry name" value="TRANSCRIPTIONAL REPRESSOR PROTEIN YY"/>
    <property type="match status" value="1"/>
</dbReference>
<feature type="binding site" evidence="6">
    <location>
        <position position="80"/>
    </location>
    <ligand>
        <name>Zn(2+)</name>
        <dbReference type="ChEBI" id="CHEBI:29105"/>
    </ligand>
</feature>
<evidence type="ECO:0000256" key="4">
    <source>
        <dbReference type="ARBA" id="ARBA00022833"/>
    </source>
</evidence>
<dbReference type="Pfam" id="PF00096">
    <property type="entry name" value="zf-C2H2"/>
    <property type="match status" value="1"/>
</dbReference>
<feature type="region of interest" description="Disordered" evidence="7">
    <location>
        <begin position="342"/>
        <end position="403"/>
    </location>
</feature>
<dbReference type="PANTHER" id="PTHR14003:SF19">
    <property type="entry name" value="YY2 TRANSCRIPTION FACTOR"/>
    <property type="match status" value="1"/>
</dbReference>
<dbReference type="PROSITE" id="PS50157">
    <property type="entry name" value="ZINC_FINGER_C2H2_2"/>
    <property type="match status" value="2"/>
</dbReference>
<dbReference type="Ensembl" id="ENSSSCT00000106459.1">
    <property type="protein sequence ID" value="ENSSSCP00000076927.1"/>
    <property type="gene ID" value="ENSSSCG00000029228.4"/>
</dbReference>
<feature type="binding site" evidence="6">
    <location>
        <position position="140"/>
    </location>
    <ligand>
        <name>Zn(2+)</name>
        <dbReference type="ChEBI" id="CHEBI:29105"/>
    </ligand>
</feature>
<keyword evidence="4 6" id="KW-0862">Zinc</keyword>
<reference evidence="10" key="2">
    <citation type="submission" date="2025-08" db="UniProtKB">
        <authorList>
            <consortium name="Ensembl"/>
        </authorList>
    </citation>
    <scope>IDENTIFICATION</scope>
</reference>
<sequence length="504" mass="54916">MKRDRLGRFLSSGQRGSTGGSSYGGGRARGRPARSGPTVAEAAALVAARLSWGPARACADAGEDGADEAGTARALAMGHCRLCHGKFSSRSLRSISGRAPGESSERPPPGERVFVRDFQRLLGVAVLQDPALSQFVCKNCLAQFYQCHGLLTCFLQRVNVSPTGHRKPGAKVGVQPLPGEEGACVAPRACVAWWGGCTDTRPAAGPCPACRARCPPSTVASSRPCGAAARATATPWTPAPAAGPSCWTALWESSGRGTRRRPRGSASTGGPAPRAPPLRAPRAERRLGPRCRPPRTQPGLLQTATLWGLARAPRLSRASPQVGPQGTWVRSRFRLQPRMIGGFLSEDDDDRKQNTHSSDESFEPLPEKRGSGRKTESREAKKLDEPKLRKKPGPKPGWKSKPRCEREELPTIYKCPHQGCTAVYRGADGMKKHVKEHHEEVRERPCPHPGCNKVFMIDRYLQRHVKLIHTEVRNYICDECGQTFKQRKHLLVHQMRHSGAKPLQ</sequence>
<evidence type="ECO:0000256" key="7">
    <source>
        <dbReference type="SAM" id="MobiDB-lite"/>
    </source>
</evidence>
<keyword evidence="2" id="KW-0677">Repeat</keyword>
<dbReference type="SMART" id="SM00355">
    <property type="entry name" value="ZnF_C2H2"/>
    <property type="match status" value="3"/>
</dbReference>
<reference evidence="10" key="1">
    <citation type="journal article" date="2020" name="Gigascience">
        <title>An improved pig reference genome sequence to enable pig genetics and genomics research.</title>
        <authorList>
            <person name="Warr A."/>
            <person name="Affara N."/>
            <person name="Aken B."/>
            <person name="Beiki H."/>
            <person name="Bickhart D.M."/>
            <person name="Billis K."/>
            <person name="Chow W."/>
            <person name="Eory L."/>
            <person name="Finlayson H.A."/>
            <person name="Flicek P."/>
            <person name="Giron C.G."/>
            <person name="Griffin D.K."/>
            <person name="Hall R."/>
            <person name="Hannum G."/>
            <person name="Hourlier T."/>
            <person name="Howe K."/>
            <person name="Hume D.A."/>
            <person name="Izuogu O."/>
            <person name="Kim K."/>
            <person name="Koren S."/>
            <person name="Liu H."/>
            <person name="Manchanda N."/>
            <person name="Martin F.J."/>
            <person name="Nonneman D.J."/>
            <person name="O'Connor R.E."/>
            <person name="Phillippy A.M."/>
            <person name="Rohrer G.A."/>
            <person name="Rosen B.D."/>
            <person name="Rund L.A."/>
            <person name="Sargent C.A."/>
            <person name="Schook L.B."/>
            <person name="Schroeder S.G."/>
            <person name="Schwartz A.S."/>
            <person name="Skinner B.M."/>
            <person name="Talbot R."/>
            <person name="Tseng E."/>
            <person name="Tuggle C.K."/>
            <person name="Watson M."/>
            <person name="Smith T.P.L."/>
            <person name="Archibald A.L."/>
        </authorList>
    </citation>
    <scope>NUCLEOTIDE SEQUENCE [LARGE SCALE GENOMIC DNA]</scope>
    <source>
        <strain evidence="10">Duroc</strain>
    </source>
</reference>
<dbReference type="GO" id="GO:0006357">
    <property type="term" value="P:regulation of transcription by RNA polymerase II"/>
    <property type="evidence" value="ECO:0007669"/>
    <property type="project" value="UniProtKB-ARBA"/>
</dbReference>
<evidence type="ECO:0000256" key="2">
    <source>
        <dbReference type="ARBA" id="ARBA00022737"/>
    </source>
</evidence>
<feature type="compositionally biased region" description="Basic residues" evidence="7">
    <location>
        <begin position="388"/>
        <end position="401"/>
    </location>
</feature>
<dbReference type="GO" id="GO:0008270">
    <property type="term" value="F:zinc ion binding"/>
    <property type="evidence" value="ECO:0007669"/>
    <property type="project" value="UniProtKB-UniRule"/>
</dbReference>